<dbReference type="Gene3D" id="3.60.10.10">
    <property type="entry name" value="Endonuclease/exonuclease/phosphatase"/>
    <property type="match status" value="1"/>
</dbReference>
<accession>A0AAV9C6X5</accession>
<dbReference type="Proteomes" id="UP001180020">
    <property type="component" value="Unassembled WGS sequence"/>
</dbReference>
<reference evidence="1" key="2">
    <citation type="submission" date="2023-06" db="EMBL/GenBank/DDBJ databases">
        <authorList>
            <person name="Ma L."/>
            <person name="Liu K.-W."/>
            <person name="Li Z."/>
            <person name="Hsiao Y.-Y."/>
            <person name="Qi Y."/>
            <person name="Fu T."/>
            <person name="Tang G."/>
            <person name="Zhang D."/>
            <person name="Sun W.-H."/>
            <person name="Liu D.-K."/>
            <person name="Li Y."/>
            <person name="Chen G.-Z."/>
            <person name="Liu X.-D."/>
            <person name="Liao X.-Y."/>
            <person name="Jiang Y.-T."/>
            <person name="Yu X."/>
            <person name="Hao Y."/>
            <person name="Huang J."/>
            <person name="Zhao X.-W."/>
            <person name="Ke S."/>
            <person name="Chen Y.-Y."/>
            <person name="Wu W.-L."/>
            <person name="Hsu J.-L."/>
            <person name="Lin Y.-F."/>
            <person name="Huang M.-D."/>
            <person name="Li C.-Y."/>
            <person name="Huang L."/>
            <person name="Wang Z.-W."/>
            <person name="Zhao X."/>
            <person name="Zhong W.-Y."/>
            <person name="Peng D.-H."/>
            <person name="Ahmad S."/>
            <person name="Lan S."/>
            <person name="Zhang J.-S."/>
            <person name="Tsai W.-C."/>
            <person name="Van De Peer Y."/>
            <person name="Liu Z.-J."/>
        </authorList>
    </citation>
    <scope>NUCLEOTIDE SEQUENCE</scope>
    <source>
        <strain evidence="1">CP</strain>
        <tissue evidence="1">Leaves</tissue>
    </source>
</reference>
<reference evidence="1" key="1">
    <citation type="journal article" date="2023" name="Nat. Commun.">
        <title>Diploid and tetraploid genomes of Acorus and the evolution of monocots.</title>
        <authorList>
            <person name="Ma L."/>
            <person name="Liu K.W."/>
            <person name="Li Z."/>
            <person name="Hsiao Y.Y."/>
            <person name="Qi Y."/>
            <person name="Fu T."/>
            <person name="Tang G.D."/>
            <person name="Zhang D."/>
            <person name="Sun W.H."/>
            <person name="Liu D.K."/>
            <person name="Li Y."/>
            <person name="Chen G.Z."/>
            <person name="Liu X.D."/>
            <person name="Liao X.Y."/>
            <person name="Jiang Y.T."/>
            <person name="Yu X."/>
            <person name="Hao Y."/>
            <person name="Huang J."/>
            <person name="Zhao X.W."/>
            <person name="Ke S."/>
            <person name="Chen Y.Y."/>
            <person name="Wu W.L."/>
            <person name="Hsu J.L."/>
            <person name="Lin Y.F."/>
            <person name="Huang M.D."/>
            <person name="Li C.Y."/>
            <person name="Huang L."/>
            <person name="Wang Z.W."/>
            <person name="Zhao X."/>
            <person name="Zhong W.Y."/>
            <person name="Peng D.H."/>
            <person name="Ahmad S."/>
            <person name="Lan S."/>
            <person name="Zhang J.S."/>
            <person name="Tsai W.C."/>
            <person name="Van de Peer Y."/>
            <person name="Liu Z.J."/>
        </authorList>
    </citation>
    <scope>NUCLEOTIDE SEQUENCE</scope>
    <source>
        <strain evidence="1">CP</strain>
    </source>
</reference>
<dbReference type="PANTHER" id="PTHR33710:SF71">
    <property type="entry name" value="ENDONUCLEASE_EXONUCLEASE_PHOSPHATASE DOMAIN-CONTAINING PROTEIN"/>
    <property type="match status" value="1"/>
</dbReference>
<evidence type="ECO:0008006" key="3">
    <source>
        <dbReference type="Google" id="ProtNLM"/>
    </source>
</evidence>
<evidence type="ECO:0000313" key="1">
    <source>
        <dbReference type="EMBL" id="KAK1284161.1"/>
    </source>
</evidence>
<dbReference type="AlphaFoldDB" id="A0AAV9C6X5"/>
<protein>
    <recommendedName>
        <fullName evidence="3">Endonuclease/exonuclease/phosphatase domain-containing protein</fullName>
    </recommendedName>
</protein>
<gene>
    <name evidence="1" type="ORF">QJS10_CPB21g01739</name>
</gene>
<proteinExistence type="predicted"/>
<dbReference type="EMBL" id="JAUJYO010000021">
    <property type="protein sequence ID" value="KAK1284161.1"/>
    <property type="molecule type" value="Genomic_DNA"/>
</dbReference>
<name>A0AAV9C6X5_ACOCL</name>
<organism evidence="1 2">
    <name type="scientific">Acorus calamus</name>
    <name type="common">Sweet flag</name>
    <dbReference type="NCBI Taxonomy" id="4465"/>
    <lineage>
        <taxon>Eukaryota</taxon>
        <taxon>Viridiplantae</taxon>
        <taxon>Streptophyta</taxon>
        <taxon>Embryophyta</taxon>
        <taxon>Tracheophyta</taxon>
        <taxon>Spermatophyta</taxon>
        <taxon>Magnoliopsida</taxon>
        <taxon>Liliopsida</taxon>
        <taxon>Acoraceae</taxon>
        <taxon>Acorus</taxon>
    </lineage>
</organism>
<dbReference type="SUPFAM" id="SSF56219">
    <property type="entry name" value="DNase I-like"/>
    <property type="match status" value="1"/>
</dbReference>
<comment type="caution">
    <text evidence="1">The sequence shown here is derived from an EMBL/GenBank/DDBJ whole genome shotgun (WGS) entry which is preliminary data.</text>
</comment>
<sequence>MANVPWCMIGDFNAISTTSEKRGGRPPNYASTIEFNNVMSTAGLIDIGFQGPRFTWSNNRLGLARISARLDRAFVNHVWLSKYNTSSLFHLPYVGSDHKPILLSTS</sequence>
<dbReference type="PANTHER" id="PTHR33710">
    <property type="entry name" value="BNAC02G09200D PROTEIN"/>
    <property type="match status" value="1"/>
</dbReference>
<evidence type="ECO:0000313" key="2">
    <source>
        <dbReference type="Proteomes" id="UP001180020"/>
    </source>
</evidence>
<keyword evidence="2" id="KW-1185">Reference proteome</keyword>
<dbReference type="InterPro" id="IPR036691">
    <property type="entry name" value="Endo/exonu/phosph_ase_sf"/>
</dbReference>